<dbReference type="AlphaFoldDB" id="A0A6J5XTW5"/>
<dbReference type="EMBL" id="CAEKKB010000007">
    <property type="protein sequence ID" value="CAB4316541.1"/>
    <property type="molecule type" value="Genomic_DNA"/>
</dbReference>
<gene>
    <name evidence="1" type="ORF">ORAREDHAP_LOCUS42299</name>
</gene>
<sequence length="82" mass="9029">MDSPLARGALMAKTATEAFELLETMASNSYQWPSERMNLKPAEDLMQVQSALQGTHSCLLSKSIKLQNLIDKGIILIPIHTS</sequence>
<dbReference type="OrthoDB" id="1305902at2759"/>
<protein>
    <submittedName>
        <fullName evidence="1">Uncharacterized protein</fullName>
    </submittedName>
</protein>
<keyword evidence="2" id="KW-1185">Reference proteome</keyword>
<organism evidence="1 2">
    <name type="scientific">Prunus armeniaca</name>
    <name type="common">Apricot</name>
    <name type="synonym">Armeniaca vulgaris</name>
    <dbReference type="NCBI Taxonomy" id="36596"/>
    <lineage>
        <taxon>Eukaryota</taxon>
        <taxon>Viridiplantae</taxon>
        <taxon>Streptophyta</taxon>
        <taxon>Embryophyta</taxon>
        <taxon>Tracheophyta</taxon>
        <taxon>Spermatophyta</taxon>
        <taxon>Magnoliopsida</taxon>
        <taxon>eudicotyledons</taxon>
        <taxon>Gunneridae</taxon>
        <taxon>Pentapetalae</taxon>
        <taxon>rosids</taxon>
        <taxon>fabids</taxon>
        <taxon>Rosales</taxon>
        <taxon>Rosaceae</taxon>
        <taxon>Amygdaloideae</taxon>
        <taxon>Amygdaleae</taxon>
        <taxon>Prunus</taxon>
    </lineage>
</organism>
<accession>A0A6J5XTW5</accession>
<proteinExistence type="predicted"/>
<name>A0A6J5XTW5_PRUAR</name>
<evidence type="ECO:0000313" key="2">
    <source>
        <dbReference type="Proteomes" id="UP000507245"/>
    </source>
</evidence>
<evidence type="ECO:0000313" key="1">
    <source>
        <dbReference type="EMBL" id="CAB4316541.1"/>
    </source>
</evidence>
<dbReference type="Proteomes" id="UP000507245">
    <property type="component" value="Unassembled WGS sequence"/>
</dbReference>
<reference evidence="2" key="1">
    <citation type="journal article" date="2020" name="Genome Biol.">
        <title>Gamete binning: chromosome-level and haplotype-resolved genome assembly enabled by high-throughput single-cell sequencing of gamete genomes.</title>
        <authorList>
            <person name="Campoy J.A."/>
            <person name="Sun H."/>
            <person name="Goel M."/>
            <person name="Jiao W.-B."/>
            <person name="Folz-Donahue K."/>
            <person name="Wang N."/>
            <person name="Rubio M."/>
            <person name="Liu C."/>
            <person name="Kukat C."/>
            <person name="Ruiz D."/>
            <person name="Huettel B."/>
            <person name="Schneeberger K."/>
        </authorList>
    </citation>
    <scope>NUCLEOTIDE SEQUENCE [LARGE SCALE GENOMIC DNA]</scope>
    <source>
        <strain evidence="2">cv. Rojo Pasion</strain>
    </source>
</reference>